<protein>
    <submittedName>
        <fullName evidence="2">Uncharacterized protein</fullName>
    </submittedName>
</protein>
<comment type="caution">
    <text evidence="2">The sequence shown here is derived from an EMBL/GenBank/DDBJ whole genome shotgun (WGS) entry which is preliminary data.</text>
</comment>
<feature type="region of interest" description="Disordered" evidence="1">
    <location>
        <begin position="68"/>
        <end position="100"/>
    </location>
</feature>
<organism evidence="2">
    <name type="scientific">Tanacetum cinerariifolium</name>
    <name type="common">Dalmatian daisy</name>
    <name type="synonym">Chrysanthemum cinerariifolium</name>
    <dbReference type="NCBI Taxonomy" id="118510"/>
    <lineage>
        <taxon>Eukaryota</taxon>
        <taxon>Viridiplantae</taxon>
        <taxon>Streptophyta</taxon>
        <taxon>Embryophyta</taxon>
        <taxon>Tracheophyta</taxon>
        <taxon>Spermatophyta</taxon>
        <taxon>Magnoliopsida</taxon>
        <taxon>eudicotyledons</taxon>
        <taxon>Gunneridae</taxon>
        <taxon>Pentapetalae</taxon>
        <taxon>asterids</taxon>
        <taxon>campanulids</taxon>
        <taxon>Asterales</taxon>
        <taxon>Asteraceae</taxon>
        <taxon>Asteroideae</taxon>
        <taxon>Anthemideae</taxon>
        <taxon>Anthemidinae</taxon>
        <taxon>Tanacetum</taxon>
    </lineage>
</organism>
<dbReference type="AlphaFoldDB" id="A0A699QLU4"/>
<accession>A0A699QLU4</accession>
<name>A0A699QLU4_TANCI</name>
<evidence type="ECO:0000313" key="2">
    <source>
        <dbReference type="EMBL" id="GFC68708.1"/>
    </source>
</evidence>
<gene>
    <name evidence="2" type="ORF">Tci_840678</name>
</gene>
<reference evidence="2" key="1">
    <citation type="journal article" date="2019" name="Sci. Rep.">
        <title>Draft genome of Tanacetum cinerariifolium, the natural source of mosquito coil.</title>
        <authorList>
            <person name="Yamashiro T."/>
            <person name="Shiraishi A."/>
            <person name="Satake H."/>
            <person name="Nakayama K."/>
        </authorList>
    </citation>
    <scope>NUCLEOTIDE SEQUENCE</scope>
</reference>
<feature type="non-terminal residue" evidence="2">
    <location>
        <position position="1"/>
    </location>
</feature>
<proteinExistence type="predicted"/>
<sequence length="100" mass="11358">LGDVKHTLRIVLERLKVLDSGENSTLKKKLAKKEMQLVIARMDHASTKRILHESIGWNQRFYMEMVRKGAVPKPSSEDESTERPRKKSKKPSSDGTEGPS</sequence>
<dbReference type="EMBL" id="BKCJ011021373">
    <property type="protein sequence ID" value="GFC68708.1"/>
    <property type="molecule type" value="Genomic_DNA"/>
</dbReference>
<evidence type="ECO:0000256" key="1">
    <source>
        <dbReference type="SAM" id="MobiDB-lite"/>
    </source>
</evidence>